<keyword evidence="2" id="KW-1185">Reference proteome</keyword>
<proteinExistence type="predicted"/>
<organism evidence="1 2">
    <name type="scientific">Leuconostoc lactis</name>
    <dbReference type="NCBI Taxonomy" id="1246"/>
    <lineage>
        <taxon>Bacteria</taxon>
        <taxon>Bacillati</taxon>
        <taxon>Bacillota</taxon>
        <taxon>Bacilli</taxon>
        <taxon>Lactobacillales</taxon>
        <taxon>Lactobacillaceae</taxon>
        <taxon>Leuconostoc</taxon>
    </lineage>
</organism>
<dbReference type="AlphaFoldDB" id="A0AAP9EAM7"/>
<evidence type="ECO:0000313" key="2">
    <source>
        <dbReference type="Proteomes" id="UP000321298"/>
    </source>
</evidence>
<dbReference type="EMBL" id="CP042387">
    <property type="protein sequence ID" value="QEA43260.1"/>
    <property type="molecule type" value="Genomic_DNA"/>
</dbReference>
<dbReference type="RefSeq" id="WP_147000604.1">
    <property type="nucleotide sequence ID" value="NZ_CP042387.1"/>
</dbReference>
<name>A0AAP9EAM7_LEULA</name>
<sequence length="80" mass="8833">MTDRYKVIVPEFADAKANGVIRKQGDLMPVSTPKSRINDLLGDHNEGRDERLQGSPIIALVEEEAAEAVEPEPDNTDETE</sequence>
<dbReference type="Proteomes" id="UP000321298">
    <property type="component" value="Chromosome"/>
</dbReference>
<protein>
    <submittedName>
        <fullName evidence="1">Uncharacterized protein</fullName>
    </submittedName>
</protein>
<gene>
    <name evidence="1" type="ORF">FGL83_00425</name>
</gene>
<dbReference type="GeneID" id="66530638"/>
<accession>A0AAP9EAM7</accession>
<evidence type="ECO:0000313" key="1">
    <source>
        <dbReference type="EMBL" id="QEA43260.1"/>
    </source>
</evidence>
<reference evidence="1 2" key="1">
    <citation type="submission" date="2019-06" db="EMBL/GenBank/DDBJ databases">
        <title>Genome analyses of bacteria isolated from kimchi.</title>
        <authorList>
            <person name="Lee S."/>
            <person name="Ahn S."/>
            <person name="Roh S."/>
        </authorList>
    </citation>
    <scope>NUCLEOTIDE SEQUENCE [LARGE SCALE GENOMIC DNA]</scope>
    <source>
        <strain evidence="1 2">CBA3625</strain>
    </source>
</reference>